<organism evidence="2 3">
    <name type="scientific">Adhaeribacter rhizoryzae</name>
    <dbReference type="NCBI Taxonomy" id="2607907"/>
    <lineage>
        <taxon>Bacteria</taxon>
        <taxon>Pseudomonadati</taxon>
        <taxon>Bacteroidota</taxon>
        <taxon>Cytophagia</taxon>
        <taxon>Cytophagales</taxon>
        <taxon>Hymenobacteraceae</taxon>
        <taxon>Adhaeribacter</taxon>
    </lineage>
</organism>
<dbReference type="Proteomes" id="UP000323426">
    <property type="component" value="Unassembled WGS sequence"/>
</dbReference>
<dbReference type="AlphaFoldDB" id="A0A5M6DCG2"/>
<sequence length="248" mass="27473">MKTSPFLSRPIGSYLSFTLAIILALVLPISLLANKPQKITRQPAADLKQFEGTYQLLGDQNLKLQISAVGSGLTLKELWSNREISFQQKADLNFVAAEHPEFTLDFVQDKSGTINQVTAFKRDIWIKANANATEKKLSAAETARLNQSYQKIFPAFQEAINANATDKIQSFLKTYLDESLISALTLEKLTVQAKEMYQKTGGIMLDTTKPINPETGAANFKSKNQAVSFQMSFTLNPAGKITNFGLQE</sequence>
<name>A0A5M6DCG2_9BACT</name>
<comment type="caution">
    <text evidence="2">The sequence shown here is derived from an EMBL/GenBank/DDBJ whole genome shotgun (WGS) entry which is preliminary data.</text>
</comment>
<evidence type="ECO:0000313" key="3">
    <source>
        <dbReference type="Proteomes" id="UP000323426"/>
    </source>
</evidence>
<accession>A0A5M6DCG2</accession>
<protein>
    <recommendedName>
        <fullName evidence="4">DUF3471 domain-containing protein</fullName>
    </recommendedName>
</protein>
<keyword evidence="1" id="KW-0472">Membrane</keyword>
<keyword evidence="3" id="KW-1185">Reference proteome</keyword>
<feature type="transmembrane region" description="Helical" evidence="1">
    <location>
        <begin position="12"/>
        <end position="33"/>
    </location>
</feature>
<dbReference type="RefSeq" id="WP_150090527.1">
    <property type="nucleotide sequence ID" value="NZ_VWSF01000016.1"/>
</dbReference>
<gene>
    <name evidence="2" type="ORF">F0145_18060</name>
</gene>
<evidence type="ECO:0000313" key="2">
    <source>
        <dbReference type="EMBL" id="KAA5542845.1"/>
    </source>
</evidence>
<dbReference type="EMBL" id="VWSF01000016">
    <property type="protein sequence ID" value="KAA5542845.1"/>
    <property type="molecule type" value="Genomic_DNA"/>
</dbReference>
<proteinExistence type="predicted"/>
<keyword evidence="1" id="KW-0812">Transmembrane</keyword>
<reference evidence="2 3" key="1">
    <citation type="submission" date="2019-09" db="EMBL/GenBank/DDBJ databases">
        <title>Genome sequence and assembly of Adhaeribacter sp.</title>
        <authorList>
            <person name="Chhetri G."/>
        </authorList>
    </citation>
    <scope>NUCLEOTIDE SEQUENCE [LARGE SCALE GENOMIC DNA]</scope>
    <source>
        <strain evidence="2 3">DK36</strain>
    </source>
</reference>
<evidence type="ECO:0008006" key="4">
    <source>
        <dbReference type="Google" id="ProtNLM"/>
    </source>
</evidence>
<keyword evidence="1" id="KW-1133">Transmembrane helix</keyword>
<evidence type="ECO:0000256" key="1">
    <source>
        <dbReference type="SAM" id="Phobius"/>
    </source>
</evidence>